<dbReference type="RefSeq" id="WP_238231378.1">
    <property type="nucleotide sequence ID" value="NZ_BPRA01000006.1"/>
</dbReference>
<evidence type="ECO:0000256" key="2">
    <source>
        <dbReference type="SAM" id="SignalP"/>
    </source>
</evidence>
<sequence>MQRHAVRPRGASRPVPSRCLGATLLLAGLAFAGSARAQEAPITSLQDAACRAEAKARVFSIPDPLNLGLREIGKQLYFGCMKRSTRPARHAKTRRQRRQRRR</sequence>
<reference evidence="3" key="2">
    <citation type="submission" date="2021-08" db="EMBL/GenBank/DDBJ databases">
        <authorList>
            <person name="Tani A."/>
            <person name="Ola A."/>
            <person name="Ogura Y."/>
            <person name="Katsura K."/>
            <person name="Hayashi T."/>
        </authorList>
    </citation>
    <scope>NUCLEOTIDE SEQUENCE</scope>
    <source>
        <strain evidence="3">DSM 23674</strain>
    </source>
</reference>
<evidence type="ECO:0000256" key="1">
    <source>
        <dbReference type="SAM" id="MobiDB-lite"/>
    </source>
</evidence>
<evidence type="ECO:0008006" key="5">
    <source>
        <dbReference type="Google" id="ProtNLM"/>
    </source>
</evidence>
<accession>A0ABQ4TJB4</accession>
<feature type="signal peptide" evidence="2">
    <location>
        <begin position="1"/>
        <end position="37"/>
    </location>
</feature>
<reference evidence="3" key="1">
    <citation type="journal article" date="2021" name="Front. Microbiol.">
        <title>Comprehensive Comparative Genomics and Phenotyping of Methylobacterium Species.</title>
        <authorList>
            <person name="Alessa O."/>
            <person name="Ogura Y."/>
            <person name="Fujitani Y."/>
            <person name="Takami H."/>
            <person name="Hayashi T."/>
            <person name="Sahin N."/>
            <person name="Tani A."/>
        </authorList>
    </citation>
    <scope>NUCLEOTIDE SEQUENCE</scope>
    <source>
        <strain evidence="3">DSM 23674</strain>
    </source>
</reference>
<dbReference type="EMBL" id="BPRA01000006">
    <property type="protein sequence ID" value="GJE54996.1"/>
    <property type="molecule type" value="Genomic_DNA"/>
</dbReference>
<protein>
    <recommendedName>
        <fullName evidence="5">3',5'-cyclic-nucleotide phosphodiesterase</fullName>
    </recommendedName>
</protein>
<name>A0ABQ4TJB4_9HYPH</name>
<keyword evidence="2" id="KW-0732">Signal</keyword>
<organism evidence="3 4">
    <name type="scientific">Methylobacterium thuringiense</name>
    <dbReference type="NCBI Taxonomy" id="1003091"/>
    <lineage>
        <taxon>Bacteria</taxon>
        <taxon>Pseudomonadati</taxon>
        <taxon>Pseudomonadota</taxon>
        <taxon>Alphaproteobacteria</taxon>
        <taxon>Hyphomicrobiales</taxon>
        <taxon>Methylobacteriaceae</taxon>
        <taxon>Methylobacterium</taxon>
    </lineage>
</organism>
<dbReference type="Proteomes" id="UP001055101">
    <property type="component" value="Unassembled WGS sequence"/>
</dbReference>
<feature type="region of interest" description="Disordered" evidence="1">
    <location>
        <begin position="83"/>
        <end position="102"/>
    </location>
</feature>
<evidence type="ECO:0000313" key="4">
    <source>
        <dbReference type="Proteomes" id="UP001055101"/>
    </source>
</evidence>
<proteinExistence type="predicted"/>
<feature type="chain" id="PRO_5047086631" description="3',5'-cyclic-nucleotide phosphodiesterase" evidence="2">
    <location>
        <begin position="38"/>
        <end position="102"/>
    </location>
</feature>
<gene>
    <name evidence="3" type="ORF">EKPJFOCH_1482</name>
</gene>
<evidence type="ECO:0000313" key="3">
    <source>
        <dbReference type="EMBL" id="GJE54996.1"/>
    </source>
</evidence>
<comment type="caution">
    <text evidence="3">The sequence shown here is derived from an EMBL/GenBank/DDBJ whole genome shotgun (WGS) entry which is preliminary data.</text>
</comment>
<keyword evidence="4" id="KW-1185">Reference proteome</keyword>